<organism evidence="1 2">
    <name type="scientific">Chloracidobacterium thermophilum (strain B)</name>
    <dbReference type="NCBI Taxonomy" id="981222"/>
    <lineage>
        <taxon>Bacteria</taxon>
        <taxon>Pseudomonadati</taxon>
        <taxon>Acidobacteriota</taxon>
        <taxon>Terriglobia</taxon>
        <taxon>Terriglobales</taxon>
        <taxon>Acidobacteriaceae</taxon>
        <taxon>Chloracidobacterium</taxon>
    </lineage>
</organism>
<name>G2LL61_CHLTF</name>
<dbReference type="Proteomes" id="UP000006791">
    <property type="component" value="Chromosome 2"/>
</dbReference>
<dbReference type="KEGG" id="ctm:Cabther_B0740"/>
<reference evidence="1 2" key="1">
    <citation type="journal article" date="2012" name="Environ. Microbiol.">
        <title>Complete genome of Candidatus Chloracidobacterium thermophilum, a chlorophyll-based photoheterotroph belonging to the phylum Acidobacteria.</title>
        <authorList>
            <person name="Garcia Costas A.M."/>
            <person name="Liu Z."/>
            <person name="Tomsho L.P."/>
            <person name="Schuster S.C."/>
            <person name="Ward D.M."/>
            <person name="Bryant D.A."/>
        </authorList>
    </citation>
    <scope>NUCLEOTIDE SEQUENCE [LARGE SCALE GENOMIC DNA]</scope>
    <source>
        <strain evidence="1 2">B</strain>
    </source>
</reference>
<keyword evidence="2" id="KW-1185">Reference proteome</keyword>
<dbReference type="EMBL" id="CP002515">
    <property type="protein sequence ID" value="AEP13737.1"/>
    <property type="molecule type" value="Genomic_DNA"/>
</dbReference>
<evidence type="ECO:0000313" key="2">
    <source>
        <dbReference type="Proteomes" id="UP000006791"/>
    </source>
</evidence>
<dbReference type="HOGENOM" id="CLU_3381226_0_0_0"/>
<proteinExistence type="predicted"/>
<accession>G2LL61</accession>
<protein>
    <submittedName>
        <fullName evidence="1">Uncharacterized protein</fullName>
    </submittedName>
</protein>
<sequence>MHEIASEEQPGHCQHKQHFFVVNFTATHGAPQG</sequence>
<dbReference type="STRING" id="981222.Cabther_B0740"/>
<evidence type="ECO:0000313" key="1">
    <source>
        <dbReference type="EMBL" id="AEP13737.1"/>
    </source>
</evidence>
<gene>
    <name evidence="1" type="ordered locus">Cabther_B0740</name>
</gene>
<dbReference type="AlphaFoldDB" id="G2LL61"/>